<keyword evidence="3" id="KW-1185">Reference proteome</keyword>
<evidence type="ECO:0000313" key="2">
    <source>
        <dbReference type="EMBL" id="QDT91527.1"/>
    </source>
</evidence>
<dbReference type="EMBL" id="CP036343">
    <property type="protein sequence ID" value="QDT91527.1"/>
    <property type="molecule type" value="Genomic_DNA"/>
</dbReference>
<dbReference type="Proteomes" id="UP000316855">
    <property type="component" value="Chromosome"/>
</dbReference>
<evidence type="ECO:0000313" key="3">
    <source>
        <dbReference type="Proteomes" id="UP000316855"/>
    </source>
</evidence>
<dbReference type="Pfam" id="PF01814">
    <property type="entry name" value="Hemerythrin"/>
    <property type="match status" value="1"/>
</dbReference>
<dbReference type="Gene3D" id="1.20.120.520">
    <property type="entry name" value="nmb1532 protein domain like"/>
    <property type="match status" value="1"/>
</dbReference>
<feature type="domain" description="Hemerythrin-like" evidence="1">
    <location>
        <begin position="18"/>
        <end position="140"/>
    </location>
</feature>
<proteinExistence type="predicted"/>
<evidence type="ECO:0000259" key="1">
    <source>
        <dbReference type="Pfam" id="PF01814"/>
    </source>
</evidence>
<name>A0A517VEY0_9PLAN</name>
<gene>
    <name evidence="2" type="ORF">Pan161_31860</name>
</gene>
<protein>
    <recommendedName>
        <fullName evidence="1">Hemerythrin-like domain-containing protein</fullName>
    </recommendedName>
</protein>
<accession>A0A517VEY0</accession>
<reference evidence="2 3" key="1">
    <citation type="submission" date="2019-02" db="EMBL/GenBank/DDBJ databases">
        <title>Deep-cultivation of Planctomycetes and their phenomic and genomic characterization uncovers novel biology.</title>
        <authorList>
            <person name="Wiegand S."/>
            <person name="Jogler M."/>
            <person name="Boedeker C."/>
            <person name="Pinto D."/>
            <person name="Vollmers J."/>
            <person name="Rivas-Marin E."/>
            <person name="Kohn T."/>
            <person name="Peeters S.H."/>
            <person name="Heuer A."/>
            <person name="Rast P."/>
            <person name="Oberbeckmann S."/>
            <person name="Bunk B."/>
            <person name="Jeske O."/>
            <person name="Meyerdierks A."/>
            <person name="Storesund J.E."/>
            <person name="Kallscheuer N."/>
            <person name="Luecker S."/>
            <person name="Lage O.M."/>
            <person name="Pohl T."/>
            <person name="Merkel B.J."/>
            <person name="Hornburger P."/>
            <person name="Mueller R.-W."/>
            <person name="Bruemmer F."/>
            <person name="Labrenz M."/>
            <person name="Spormann A.M."/>
            <person name="Op den Camp H."/>
            <person name="Overmann J."/>
            <person name="Amann R."/>
            <person name="Jetten M.S.M."/>
            <person name="Mascher T."/>
            <person name="Medema M.H."/>
            <person name="Devos D.P."/>
            <person name="Kaster A.-K."/>
            <person name="Ovreas L."/>
            <person name="Rohde M."/>
            <person name="Galperin M.Y."/>
            <person name="Jogler C."/>
        </authorList>
    </citation>
    <scope>NUCLEOTIDE SEQUENCE [LARGE SCALE GENOMIC DNA]</scope>
    <source>
        <strain evidence="2 3">Pan161</strain>
    </source>
</reference>
<dbReference type="KEGG" id="gax:Pan161_31860"/>
<sequence>MPLPDIFREQFLKTSNGHRNITDAISELRTFWIEVTEIGCGPQFEEMGARLYRFRNQLASHFDEEEQVFYGLEKAADTTSREKLQQLRDEHHIFLDRLTDAAEHLKCDCEHLTFVDWEKMGDELDDIIDRLADHEVAETELINKMMVSKEFSTC</sequence>
<dbReference type="InterPro" id="IPR012312">
    <property type="entry name" value="Hemerythrin-like"/>
</dbReference>
<dbReference type="RefSeq" id="WP_197995314.1">
    <property type="nucleotide sequence ID" value="NZ_CP036343.1"/>
</dbReference>
<dbReference type="AlphaFoldDB" id="A0A517VEY0"/>
<organism evidence="2 3">
    <name type="scientific">Gimesia algae</name>
    <dbReference type="NCBI Taxonomy" id="2527971"/>
    <lineage>
        <taxon>Bacteria</taxon>
        <taxon>Pseudomonadati</taxon>
        <taxon>Planctomycetota</taxon>
        <taxon>Planctomycetia</taxon>
        <taxon>Planctomycetales</taxon>
        <taxon>Planctomycetaceae</taxon>
        <taxon>Gimesia</taxon>
    </lineage>
</organism>